<keyword evidence="7" id="KW-0406">Ion transport</keyword>
<accession>A0A6P3VAL8</accession>
<keyword evidence="16" id="KW-1185">Reference proteome</keyword>
<dbReference type="SUPFAM" id="SSF48690">
    <property type="entry name" value="Epsilon subunit of mitochondrial F1F0-ATP synthase"/>
    <property type="match status" value="1"/>
</dbReference>
<dbReference type="AlphaFoldDB" id="A0A6P3VAL8"/>
<evidence type="ECO:0000256" key="3">
    <source>
        <dbReference type="ARBA" id="ARBA00022448"/>
    </source>
</evidence>
<evidence type="ECO:0000256" key="5">
    <source>
        <dbReference type="ARBA" id="ARBA00022792"/>
    </source>
</evidence>
<evidence type="ECO:0000256" key="15">
    <source>
        <dbReference type="ARBA" id="ARBA00070075"/>
    </source>
</evidence>
<evidence type="ECO:0000256" key="12">
    <source>
        <dbReference type="ARBA" id="ARBA00030036"/>
    </source>
</evidence>
<dbReference type="InterPro" id="IPR006721">
    <property type="entry name" value="ATP_synth_F1_esu_mt"/>
</dbReference>
<comment type="similarity">
    <text evidence="2">Belongs to the eukaryotic ATPase epsilon family.</text>
</comment>
<evidence type="ECO:0000256" key="2">
    <source>
        <dbReference type="ARBA" id="ARBA00009502"/>
    </source>
</evidence>
<gene>
    <name evidence="17" type="primary">LOC101581130</name>
</gene>
<evidence type="ECO:0000256" key="13">
    <source>
        <dbReference type="ARBA" id="ARBA00054334"/>
    </source>
</evidence>
<comment type="function">
    <text evidence="13">Subunit epsilon, of the mitochondrial membrane ATP synthase complex (F(1)F(0) ATP synthase or Complex V) that produces ATP from ADP in the presence of a proton gradient across the membrane which is generated by electron transport complexes of the respiratory chain. ATP synthase complex consist of a soluble F(1) head domain - the catalytic core - and a membrane F(1) domain - the membrane proton channel. These two domains are linked by a central stalk rotating inside the F(1) region and a stationary peripheral stalk. During catalysis, ATP synthesis in the catalytic domain of F(1) is coupled via a rotary mechanism of the central stalk subunits to proton translocation. In vivo, can only synthesize ATP although its ATP hydrolase activity can be activated artificially in vitro. May be essential for the assembly of F(1) and may play an important role in the incorporation of the hydrophobic subunit c into the F(1)-c oligomer rotor of the mitochondrial ATP synthase complex.</text>
</comment>
<evidence type="ECO:0000256" key="9">
    <source>
        <dbReference type="ARBA" id="ARBA00023136"/>
    </source>
</evidence>
<dbReference type="Proteomes" id="UP000515203">
    <property type="component" value="Unplaced"/>
</dbReference>
<dbReference type="Pfam" id="PF04627">
    <property type="entry name" value="ATP-synt_Eps"/>
    <property type="match status" value="1"/>
</dbReference>
<dbReference type="GeneID" id="101581130"/>
<name>A0A6P3VAL8_OCTDE</name>
<dbReference type="GO" id="GO:0042776">
    <property type="term" value="P:proton motive force-driven mitochondrial ATP synthesis"/>
    <property type="evidence" value="ECO:0007669"/>
    <property type="project" value="TreeGrafter"/>
</dbReference>
<keyword evidence="9" id="KW-0472">Membrane</keyword>
<evidence type="ECO:0000256" key="4">
    <source>
        <dbReference type="ARBA" id="ARBA00022781"/>
    </source>
</evidence>
<dbReference type="PANTHER" id="PTHR12448">
    <property type="entry name" value="ATP SYNTHASE EPSILON CHAIN, MITOCHONDRIAL"/>
    <property type="match status" value="1"/>
</dbReference>
<dbReference type="RefSeq" id="XP_012370122.1">
    <property type="nucleotide sequence ID" value="XM_012514668.2"/>
</dbReference>
<reference evidence="17" key="1">
    <citation type="submission" date="2025-08" db="UniProtKB">
        <authorList>
            <consortium name="RefSeq"/>
        </authorList>
    </citation>
    <scope>IDENTIFICATION</scope>
</reference>
<sequence length="56" mass="6410">MVAYWRQAGLSYIRYSQIYAKAVRDALKMEFRANAEKTAGSSIKIVKVKKRITSPD</sequence>
<evidence type="ECO:0000313" key="16">
    <source>
        <dbReference type="Proteomes" id="UP000515203"/>
    </source>
</evidence>
<keyword evidence="8" id="KW-0496">Mitochondrion</keyword>
<dbReference type="GO" id="GO:0046933">
    <property type="term" value="F:proton-transporting ATP synthase activity, rotational mechanism"/>
    <property type="evidence" value="ECO:0007669"/>
    <property type="project" value="InterPro"/>
</dbReference>
<dbReference type="Gene3D" id="1.10.1620.20">
    <property type="entry name" value="ATP synthase, F1 complex, epsilon subunit superfamily, mitochondrial"/>
    <property type="match status" value="1"/>
</dbReference>
<dbReference type="OrthoDB" id="269124at2759"/>
<keyword evidence="11" id="KW-0066">ATP synthesis</keyword>
<dbReference type="InParanoid" id="A0A6P3VAL8"/>
<protein>
    <recommendedName>
        <fullName evidence="15">ATP synthase F(1) complex subunit epsilon, mitochondrial</fullName>
    </recommendedName>
    <alternativeName>
        <fullName evidence="12">ATP synthase F1 subunit epsilon</fullName>
    </alternativeName>
</protein>
<keyword evidence="6" id="KW-0007">Acetylation</keyword>
<comment type="subcellular location">
    <subcellularLocation>
        <location evidence="1">Mitochondrion inner membrane</location>
    </subcellularLocation>
</comment>
<dbReference type="CDD" id="cd12153">
    <property type="entry name" value="F1-ATPase_epsilon"/>
    <property type="match status" value="1"/>
</dbReference>
<dbReference type="InterPro" id="IPR036742">
    <property type="entry name" value="ATP_synth_F1_esu_sf_mt"/>
</dbReference>
<keyword evidence="4" id="KW-0375">Hydrogen ion transport</keyword>
<keyword evidence="10" id="KW-0139">CF(1)</keyword>
<evidence type="ECO:0000256" key="8">
    <source>
        <dbReference type="ARBA" id="ARBA00023128"/>
    </source>
</evidence>
<keyword evidence="3" id="KW-0813">Transport</keyword>
<comment type="subunit">
    <text evidence="14">Component of the ATP synthase complex composed at least of ATP5F1A/subunit alpha, ATP5F1B/subunit beta, ATP5MC1/subunit c (homooctomer), MT-ATP6/subunit a, MT-ATP8/subunit 8, ATP5ME/subunit e, ATP5MF/subunit f, ATP5MG/subunit g, ATP5MK/subunit k, ATP5MJ/subunit j, ATP5F1C/subunit gamma, ATP5F1D/subunit delta, ATP5F1E/subunit epsilon, ATP5PF/subunit F6, ATP5PB/subunit b, ATP5PD/subunit d, ATP5PO/subunit OSCP. ATP synthase complex consists of a soluble F(1) head domain (subunits alpha(3) and beta(3)) - the catalytic core - and a membrane F(0) domain - the membrane proton channel (subunits c, a, 8, e, f, g, k and j). These two domains are linked by a central stalk (subunits gamma, delta, and epsilon) rotating inside the F1 region and a stationary peripheral stalk (subunits F6, b, d, and OSCP).</text>
</comment>
<evidence type="ECO:0000256" key="14">
    <source>
        <dbReference type="ARBA" id="ARBA00064647"/>
    </source>
</evidence>
<dbReference type="PANTHER" id="PTHR12448:SF0">
    <property type="entry name" value="ATP SYNTHASE SUBUNIT EPSILON, MITOCHONDRIAL"/>
    <property type="match status" value="1"/>
</dbReference>
<proteinExistence type="inferred from homology"/>
<evidence type="ECO:0000313" key="17">
    <source>
        <dbReference type="RefSeq" id="XP_012370122.1"/>
    </source>
</evidence>
<evidence type="ECO:0000256" key="10">
    <source>
        <dbReference type="ARBA" id="ARBA00023196"/>
    </source>
</evidence>
<dbReference type="FunFam" id="1.10.1620.20:FF:000001">
    <property type="entry name" value="ATP synthase subunit epsilon, mitochondrial"/>
    <property type="match status" value="1"/>
</dbReference>
<keyword evidence="5" id="KW-0999">Mitochondrion inner membrane</keyword>
<dbReference type="GO" id="GO:0005743">
    <property type="term" value="C:mitochondrial inner membrane"/>
    <property type="evidence" value="ECO:0007669"/>
    <property type="project" value="UniProtKB-SubCell"/>
</dbReference>
<evidence type="ECO:0000256" key="11">
    <source>
        <dbReference type="ARBA" id="ARBA00023310"/>
    </source>
</evidence>
<evidence type="ECO:0000256" key="1">
    <source>
        <dbReference type="ARBA" id="ARBA00004273"/>
    </source>
</evidence>
<evidence type="ECO:0000256" key="7">
    <source>
        <dbReference type="ARBA" id="ARBA00023065"/>
    </source>
</evidence>
<dbReference type="GO" id="GO:0045259">
    <property type="term" value="C:proton-transporting ATP synthase complex"/>
    <property type="evidence" value="ECO:0007669"/>
    <property type="project" value="UniProtKB-KW"/>
</dbReference>
<organism evidence="16 17">
    <name type="scientific">Octodon degus</name>
    <name type="common">Degu</name>
    <name type="synonym">Sciurus degus</name>
    <dbReference type="NCBI Taxonomy" id="10160"/>
    <lineage>
        <taxon>Eukaryota</taxon>
        <taxon>Metazoa</taxon>
        <taxon>Chordata</taxon>
        <taxon>Craniata</taxon>
        <taxon>Vertebrata</taxon>
        <taxon>Euteleostomi</taxon>
        <taxon>Mammalia</taxon>
        <taxon>Eutheria</taxon>
        <taxon>Euarchontoglires</taxon>
        <taxon>Glires</taxon>
        <taxon>Rodentia</taxon>
        <taxon>Hystricomorpha</taxon>
        <taxon>Octodontidae</taxon>
        <taxon>Octodon</taxon>
    </lineage>
</organism>
<evidence type="ECO:0000256" key="6">
    <source>
        <dbReference type="ARBA" id="ARBA00022990"/>
    </source>
</evidence>